<dbReference type="AlphaFoldDB" id="A0A8K1CB64"/>
<feature type="transmembrane region" description="Helical" evidence="1">
    <location>
        <begin position="61"/>
        <end position="81"/>
    </location>
</feature>
<evidence type="ECO:0000313" key="2">
    <source>
        <dbReference type="EMBL" id="TMW59453.1"/>
    </source>
</evidence>
<reference evidence="2" key="1">
    <citation type="submission" date="2019-03" db="EMBL/GenBank/DDBJ databases">
        <title>Long read genome sequence of the mycoparasitic Pythium oligandrum ATCC 38472 isolated from sugarbeet rhizosphere.</title>
        <authorList>
            <person name="Gaulin E."/>
        </authorList>
    </citation>
    <scope>NUCLEOTIDE SEQUENCE</scope>
    <source>
        <strain evidence="2">ATCC 38472_TT</strain>
    </source>
</reference>
<keyword evidence="1" id="KW-0812">Transmembrane</keyword>
<gene>
    <name evidence="2" type="ORF">Poli38472_004522</name>
</gene>
<dbReference type="EMBL" id="SPLM01000109">
    <property type="protein sequence ID" value="TMW59453.1"/>
    <property type="molecule type" value="Genomic_DNA"/>
</dbReference>
<name>A0A8K1CB64_PYTOL</name>
<comment type="caution">
    <text evidence="2">The sequence shown here is derived from an EMBL/GenBank/DDBJ whole genome shotgun (WGS) entry which is preliminary data.</text>
</comment>
<accession>A0A8K1CB64</accession>
<organism evidence="2 3">
    <name type="scientific">Pythium oligandrum</name>
    <name type="common">Mycoparasitic fungus</name>
    <dbReference type="NCBI Taxonomy" id="41045"/>
    <lineage>
        <taxon>Eukaryota</taxon>
        <taxon>Sar</taxon>
        <taxon>Stramenopiles</taxon>
        <taxon>Oomycota</taxon>
        <taxon>Peronosporomycetes</taxon>
        <taxon>Pythiales</taxon>
        <taxon>Pythiaceae</taxon>
        <taxon>Pythium</taxon>
    </lineage>
</organism>
<keyword evidence="1" id="KW-0472">Membrane</keyword>
<evidence type="ECO:0000256" key="1">
    <source>
        <dbReference type="SAM" id="Phobius"/>
    </source>
</evidence>
<feature type="transmembrane region" description="Helical" evidence="1">
    <location>
        <begin position="96"/>
        <end position="119"/>
    </location>
</feature>
<keyword evidence="1" id="KW-1133">Transmembrane helix</keyword>
<evidence type="ECO:0000313" key="3">
    <source>
        <dbReference type="Proteomes" id="UP000794436"/>
    </source>
</evidence>
<proteinExistence type="predicted"/>
<keyword evidence="3" id="KW-1185">Reference proteome</keyword>
<dbReference type="Proteomes" id="UP000794436">
    <property type="component" value="Unassembled WGS sequence"/>
</dbReference>
<sequence>MQRNKTLSFYFQTAFPTQPTIAILVTFQPAGNPDTRIDIRPAGETSQLLPRQEEAVPRRPVIEFLADIGLALAVILFIRTIERPSPQEPEPEPPYWLWTMLLTALLVLSIAAVVFWFTYFGGNMIDEAFVVLGVTSIAINAASECSTACHIPSSWIDLISGSASVFKAAAAISAVVIAGNKFQKGSIDTSAKGKNLLEAVSNTTST</sequence>
<protein>
    <submittedName>
        <fullName evidence="2">Uncharacterized protein</fullName>
    </submittedName>
</protein>